<dbReference type="RefSeq" id="WP_202243526.1">
    <property type="nucleotide sequence ID" value="NZ_JAESIY010000003.1"/>
</dbReference>
<reference evidence="2" key="1">
    <citation type="submission" date="2021-01" db="EMBL/GenBank/DDBJ databases">
        <title>Fulvivirga kasyanovii gen. nov., sp nov., a novel member of the phylum Bacteroidetes isolated from seawater in a mussel farm.</title>
        <authorList>
            <person name="Zhao L.-H."/>
            <person name="Wang Z.-J."/>
        </authorList>
    </citation>
    <scope>NUCLEOTIDE SEQUENCE</scope>
    <source>
        <strain evidence="2">2943</strain>
    </source>
</reference>
<keyword evidence="3" id="KW-1185">Reference proteome</keyword>
<proteinExistence type="predicted"/>
<feature type="coiled-coil region" evidence="1">
    <location>
        <begin position="190"/>
        <end position="217"/>
    </location>
</feature>
<gene>
    <name evidence="2" type="ORF">JL102_06885</name>
</gene>
<dbReference type="AlphaFoldDB" id="A0A937F8C0"/>
<sequence length="432" mass="49086">MLQESLFDSTKNTTGGNFGETIELFNNQIGEITNELKHDFQNVSGIESNLSFPTEIADLFQRLIIDTKSGEHDIPLKLRGDGIRLRYIPTIMNHIASTSKYFELWGFDEPENSCEYGLAKKLAENFSTNYLNHAQVFIASHSFNFISLEGDKISKYRVYKEEGGHNSKILQITKANEKHIQEDIGLLVINEQLADLYSKLEAELEIAEQTKNQLNEIQKPYLIFEGKTDNILFSLAYQALKGNEFEDNYFLNKHEESNDGGSVGSGAPFIGEFLRNHINKMPTENLLIGVFDYDNEGFNQLKNLKSQYEKVNIDGFNEYVAYKHKAHTNFYAISLVTPAFRSNFTHAIHPQHCHLSTELLLQDTDIPTANRAYPTLFDNTVFGFTGKKKNFAEKISEKVDNGEDIDFSGFKPTIDLIEKIREITGANRVDGS</sequence>
<keyword evidence="2" id="KW-0547">Nucleotide-binding</keyword>
<dbReference type="Proteomes" id="UP000659388">
    <property type="component" value="Unassembled WGS sequence"/>
</dbReference>
<dbReference type="EMBL" id="JAESIY010000003">
    <property type="protein sequence ID" value="MBL3655848.1"/>
    <property type="molecule type" value="Genomic_DNA"/>
</dbReference>
<organism evidence="2 3">
    <name type="scientific">Fulvivirga sediminis</name>
    <dbReference type="NCBI Taxonomy" id="2803949"/>
    <lineage>
        <taxon>Bacteria</taxon>
        <taxon>Pseudomonadati</taxon>
        <taxon>Bacteroidota</taxon>
        <taxon>Cytophagia</taxon>
        <taxon>Cytophagales</taxon>
        <taxon>Fulvivirgaceae</taxon>
        <taxon>Fulvivirga</taxon>
    </lineage>
</organism>
<dbReference type="GO" id="GO:0005524">
    <property type="term" value="F:ATP binding"/>
    <property type="evidence" value="ECO:0007669"/>
    <property type="project" value="UniProtKB-KW"/>
</dbReference>
<evidence type="ECO:0000313" key="3">
    <source>
        <dbReference type="Proteomes" id="UP000659388"/>
    </source>
</evidence>
<protein>
    <submittedName>
        <fullName evidence="2">ATP-binding protein</fullName>
    </submittedName>
</protein>
<evidence type="ECO:0000256" key="1">
    <source>
        <dbReference type="SAM" id="Coils"/>
    </source>
</evidence>
<keyword evidence="1" id="KW-0175">Coiled coil</keyword>
<name>A0A937F8C0_9BACT</name>
<evidence type="ECO:0000313" key="2">
    <source>
        <dbReference type="EMBL" id="MBL3655848.1"/>
    </source>
</evidence>
<accession>A0A937F8C0</accession>
<keyword evidence="2" id="KW-0067">ATP-binding</keyword>
<comment type="caution">
    <text evidence="2">The sequence shown here is derived from an EMBL/GenBank/DDBJ whole genome shotgun (WGS) entry which is preliminary data.</text>
</comment>